<organism evidence="3 4">
    <name type="scientific">Caenorhabditis japonica</name>
    <dbReference type="NCBI Taxonomy" id="281687"/>
    <lineage>
        <taxon>Eukaryota</taxon>
        <taxon>Metazoa</taxon>
        <taxon>Ecdysozoa</taxon>
        <taxon>Nematoda</taxon>
        <taxon>Chromadorea</taxon>
        <taxon>Rhabditida</taxon>
        <taxon>Rhabditina</taxon>
        <taxon>Rhabditomorpha</taxon>
        <taxon>Rhabditoidea</taxon>
        <taxon>Rhabditidae</taxon>
        <taxon>Peloderinae</taxon>
        <taxon>Caenorhabditis</taxon>
    </lineage>
</organism>
<dbReference type="Proteomes" id="UP000005237">
    <property type="component" value="Unassembled WGS sequence"/>
</dbReference>
<proteinExistence type="predicted"/>
<evidence type="ECO:0000256" key="1">
    <source>
        <dbReference type="SAM" id="MobiDB-lite"/>
    </source>
</evidence>
<dbReference type="GO" id="GO:0015074">
    <property type="term" value="P:DNA integration"/>
    <property type="evidence" value="ECO:0007669"/>
    <property type="project" value="InterPro"/>
</dbReference>
<accession>A0A8R1DGT3</accession>
<name>A0A8R1DGT3_CAEJA</name>
<reference evidence="3" key="2">
    <citation type="submission" date="2022-06" db="UniProtKB">
        <authorList>
            <consortium name="EnsemblMetazoa"/>
        </authorList>
    </citation>
    <scope>IDENTIFICATION</scope>
    <source>
        <strain evidence="3">DF5081</strain>
    </source>
</reference>
<dbReference type="AlphaFoldDB" id="A0A8R1DGT3"/>
<dbReference type="Pfam" id="PF01498">
    <property type="entry name" value="HTH_Tnp_Tc3_2"/>
    <property type="match status" value="1"/>
</dbReference>
<evidence type="ECO:0000313" key="3">
    <source>
        <dbReference type="EnsemblMetazoa" id="CJA02382.1"/>
    </source>
</evidence>
<feature type="region of interest" description="Disordered" evidence="1">
    <location>
        <begin position="1"/>
        <end position="20"/>
    </location>
</feature>
<dbReference type="EnsemblMetazoa" id="CJA02382.1">
    <property type="protein sequence ID" value="CJA02382.1"/>
    <property type="gene ID" value="WBGene00121588"/>
</dbReference>
<reference evidence="4" key="1">
    <citation type="submission" date="2010-08" db="EMBL/GenBank/DDBJ databases">
        <authorList>
            <consortium name="Caenorhabditis japonica Sequencing Consortium"/>
            <person name="Wilson R.K."/>
        </authorList>
    </citation>
    <scope>NUCLEOTIDE SEQUENCE [LARGE SCALE GENOMIC DNA]</scope>
    <source>
        <strain evidence="4">DF5081</strain>
    </source>
</reference>
<evidence type="ECO:0000313" key="4">
    <source>
        <dbReference type="Proteomes" id="UP000005237"/>
    </source>
</evidence>
<dbReference type="GO" id="GO:0003677">
    <property type="term" value="F:DNA binding"/>
    <property type="evidence" value="ECO:0007669"/>
    <property type="project" value="InterPro"/>
</dbReference>
<feature type="domain" description="Transposase Tc1-like" evidence="2">
    <location>
        <begin position="22"/>
        <end position="60"/>
    </location>
</feature>
<keyword evidence="4" id="KW-1185">Reference proteome</keyword>
<dbReference type="GO" id="GO:0006313">
    <property type="term" value="P:DNA transposition"/>
    <property type="evidence" value="ECO:0007669"/>
    <property type="project" value="InterPro"/>
</dbReference>
<feature type="compositionally biased region" description="Basic and acidic residues" evidence="1">
    <location>
        <begin position="1"/>
        <end position="11"/>
    </location>
</feature>
<protein>
    <submittedName>
        <fullName evidence="3">HTH_Tnp_Tc3_2 domain-containing protein</fullName>
    </submittedName>
</protein>
<evidence type="ECO:0000259" key="2">
    <source>
        <dbReference type="Pfam" id="PF01498"/>
    </source>
</evidence>
<dbReference type="InterPro" id="IPR002492">
    <property type="entry name" value="Transposase_Tc1-like"/>
</dbReference>
<sequence>MNSKLLDEQSPRTKTPGGLLYGLQVSNDTVKRRLRHAGLFEGRLVKKPMIPEKNRSARLNPYHYVSKQNGYPEVRIC</sequence>